<dbReference type="Proteomes" id="UP000602381">
    <property type="component" value="Unassembled WGS sequence"/>
</dbReference>
<dbReference type="EMBL" id="BMOV01000005">
    <property type="protein sequence ID" value="GGO12227.1"/>
    <property type="molecule type" value="Genomic_DNA"/>
</dbReference>
<reference evidence="2" key="1">
    <citation type="journal article" date="2019" name="Int. J. Syst. Evol. Microbiol.">
        <title>The Global Catalogue of Microorganisms (GCM) 10K type strain sequencing project: providing services to taxonomists for standard genome sequencing and annotation.</title>
        <authorList>
            <consortium name="The Broad Institute Genomics Platform"/>
            <consortium name="The Broad Institute Genome Sequencing Center for Infectious Disease"/>
            <person name="Wu L."/>
            <person name="Ma J."/>
        </authorList>
    </citation>
    <scope>NUCLEOTIDE SEQUENCE [LARGE SCALE GENOMIC DNA]</scope>
    <source>
        <strain evidence="2">JCM 17843</strain>
    </source>
</reference>
<evidence type="ECO:0000313" key="1">
    <source>
        <dbReference type="EMBL" id="GGO12227.1"/>
    </source>
</evidence>
<keyword evidence="2" id="KW-1185">Reference proteome</keyword>
<dbReference type="RefSeq" id="WP_150005687.1">
    <property type="nucleotide sequence ID" value="NZ_BMOV01000005.1"/>
</dbReference>
<comment type="caution">
    <text evidence="1">The sequence shown here is derived from an EMBL/GenBank/DDBJ whole genome shotgun (WGS) entry which is preliminary data.</text>
</comment>
<sequence>MPSALGENFDDALCILDDGLQSVLPTIERAVPKYAPTVDINIASDTWHTIIRDWEVLLSQLEVELPSPDPFDYPPYSTGRWLMLHLKDASLSREDGLKQYRCFVREIIGYLENHLASSSHITLTGL</sequence>
<proteinExistence type="predicted"/>
<evidence type="ECO:0000313" key="2">
    <source>
        <dbReference type="Proteomes" id="UP000602381"/>
    </source>
</evidence>
<accession>A0ABQ2LEG9</accession>
<name>A0ABQ2LEG9_9PROT</name>
<protein>
    <submittedName>
        <fullName evidence="1">Uncharacterized protein</fullName>
    </submittedName>
</protein>
<organism evidence="1 2">
    <name type="scientific">Iodidimonas muriae</name>
    <dbReference type="NCBI Taxonomy" id="261467"/>
    <lineage>
        <taxon>Bacteria</taxon>
        <taxon>Pseudomonadati</taxon>
        <taxon>Pseudomonadota</taxon>
        <taxon>Alphaproteobacteria</taxon>
        <taxon>Iodidimonadales</taxon>
        <taxon>Iodidimonadaceae</taxon>
        <taxon>Iodidimonas</taxon>
    </lineage>
</organism>
<gene>
    <name evidence="1" type="ORF">GCM10007972_16910</name>
</gene>